<dbReference type="Gene3D" id="3.40.140.10">
    <property type="entry name" value="Cytidine Deaminase, domain 2"/>
    <property type="match status" value="1"/>
</dbReference>
<dbReference type="AlphaFoldDB" id="A5H718"/>
<dbReference type="EMBL" id="EF094822">
    <property type="protein sequence ID" value="ABO15149.1"/>
    <property type="molecule type" value="mRNA"/>
</dbReference>
<dbReference type="InterPro" id="IPR050610">
    <property type="entry name" value="APOBEC_Cyt_Deaminase"/>
</dbReference>
<organism evidence="3">
    <name type="scientific">Petromyzon marinus</name>
    <name type="common">Sea lamprey</name>
    <dbReference type="NCBI Taxonomy" id="7757"/>
    <lineage>
        <taxon>Eukaryota</taxon>
        <taxon>Metazoa</taxon>
        <taxon>Chordata</taxon>
        <taxon>Craniata</taxon>
        <taxon>Vertebrata</taxon>
        <taxon>Cyclostomata</taxon>
        <taxon>Hyperoartia</taxon>
        <taxon>Petromyzontiformes</taxon>
        <taxon>Petromyzontidae</taxon>
        <taxon>Petromyzon</taxon>
    </lineage>
</organism>
<dbReference type="PANTHER" id="PTHR13857">
    <property type="entry name" value="MRNA EDITING ENZYME"/>
    <property type="match status" value="1"/>
</dbReference>
<proteinExistence type="evidence at transcript level"/>
<name>A5H718_PETMA</name>
<evidence type="ECO:0000256" key="2">
    <source>
        <dbReference type="ARBA" id="ARBA00022801"/>
    </source>
</evidence>
<dbReference type="GO" id="GO:0005737">
    <property type="term" value="C:cytoplasm"/>
    <property type="evidence" value="ECO:0007669"/>
    <property type="project" value="TreeGrafter"/>
</dbReference>
<dbReference type="SUPFAM" id="SSF53927">
    <property type="entry name" value="Cytidine deaminase-like"/>
    <property type="match status" value="1"/>
</dbReference>
<keyword evidence="1" id="KW-0479">Metal-binding</keyword>
<reference evidence="3" key="1">
    <citation type="journal article" date="2007" name="Nat. Immunol.">
        <title>Evolution and diversification of lamprey antigen receptors: evidence for involvement of an AID-APOBEC family cytosine deaminase.</title>
        <authorList>
            <person name="Rogozin I.B."/>
            <person name="Iyer L.M."/>
            <person name="Liang L."/>
            <person name="Glazko G.V."/>
            <person name="Liston V.G."/>
            <person name="Pavlov Y.I."/>
            <person name="Aravind L."/>
            <person name="Pancer Z."/>
        </authorList>
    </citation>
    <scope>NUCLEOTIDE SEQUENCE</scope>
    <source>
        <strain evidence="3">PmCDA.21</strain>
    </source>
</reference>
<protein>
    <submittedName>
        <fullName evidence="3">Cytosine deaminase</fullName>
    </submittedName>
</protein>
<dbReference type="Pfam" id="PF18772">
    <property type="entry name" value="APOBEC2"/>
    <property type="match status" value="1"/>
</dbReference>
<dbReference type="GO" id="GO:0003723">
    <property type="term" value="F:RNA binding"/>
    <property type="evidence" value="ECO:0007669"/>
    <property type="project" value="TreeGrafter"/>
</dbReference>
<evidence type="ECO:0000256" key="1">
    <source>
        <dbReference type="ARBA" id="ARBA00022723"/>
    </source>
</evidence>
<dbReference type="SMR" id="A5H718"/>
<dbReference type="GO" id="GO:0004126">
    <property type="term" value="F:cytidine deaminase activity"/>
    <property type="evidence" value="ECO:0007669"/>
    <property type="project" value="TreeGrafter"/>
</dbReference>
<keyword evidence="2" id="KW-0378">Hydrolase</keyword>
<sequence length="208" mass="24800">MTDAEYVRIHEKLDIYTFKKQFFNNKKSVSHRCYVLFELKRRGERRACFWGYAVNKPQSGTERGIHAEIFSIRKVEEYLRDNPGQFTINWYSSWSPCADCAEKILEWYNQELRGNGHTLKIWACKLYYEKNARNQIGLWNLRDNGVGLNVMVSEHYQCCRKIFIQSSHNQLNENRWLEKTLKRAEKRRSELSIMIQVKILHTTKSPAV</sequence>
<evidence type="ECO:0000313" key="3">
    <source>
        <dbReference type="EMBL" id="ABO15149.1"/>
    </source>
</evidence>
<accession>A5H718</accession>
<dbReference type="GO" id="GO:0046872">
    <property type="term" value="F:metal ion binding"/>
    <property type="evidence" value="ECO:0007669"/>
    <property type="project" value="UniProtKB-KW"/>
</dbReference>
<dbReference type="GO" id="GO:0005634">
    <property type="term" value="C:nucleus"/>
    <property type="evidence" value="ECO:0007669"/>
    <property type="project" value="TreeGrafter"/>
</dbReference>
<dbReference type="InterPro" id="IPR016193">
    <property type="entry name" value="Cytidine_deaminase-like"/>
</dbReference>
<dbReference type="GO" id="GO:0016554">
    <property type="term" value="P:cytidine to uridine editing"/>
    <property type="evidence" value="ECO:0007669"/>
    <property type="project" value="TreeGrafter"/>
</dbReference>